<feature type="region of interest" description="Disordered" evidence="1">
    <location>
        <begin position="101"/>
        <end position="122"/>
    </location>
</feature>
<proteinExistence type="predicted"/>
<organism evidence="3 4">
    <name type="scientific">Pseudocercospora musae</name>
    <dbReference type="NCBI Taxonomy" id="113226"/>
    <lineage>
        <taxon>Eukaryota</taxon>
        <taxon>Fungi</taxon>
        <taxon>Dikarya</taxon>
        <taxon>Ascomycota</taxon>
        <taxon>Pezizomycotina</taxon>
        <taxon>Dothideomycetes</taxon>
        <taxon>Dothideomycetidae</taxon>
        <taxon>Mycosphaerellales</taxon>
        <taxon>Mycosphaerellaceae</taxon>
        <taxon>Pseudocercospora</taxon>
    </lineage>
</organism>
<feature type="compositionally biased region" description="Low complexity" evidence="1">
    <location>
        <begin position="101"/>
        <end position="113"/>
    </location>
</feature>
<gene>
    <name evidence="3" type="ORF">AC579_1738</name>
</gene>
<keyword evidence="2" id="KW-1133">Transmembrane helix</keyword>
<evidence type="ECO:0000313" key="4">
    <source>
        <dbReference type="Proteomes" id="UP000073492"/>
    </source>
</evidence>
<protein>
    <submittedName>
        <fullName evidence="3">Uncharacterized protein</fullName>
    </submittedName>
</protein>
<evidence type="ECO:0000256" key="2">
    <source>
        <dbReference type="SAM" id="Phobius"/>
    </source>
</evidence>
<reference evidence="3 4" key="1">
    <citation type="submission" date="2015-07" db="EMBL/GenBank/DDBJ databases">
        <title>Comparative genomics of the Sigatoka disease complex on banana suggests a link between parallel evolutionary changes in Pseudocercospora fijiensis and Pseudocercospora eumusae and increased virulence on the banana host.</title>
        <authorList>
            <person name="Chang T.-C."/>
            <person name="Salvucci A."/>
            <person name="Crous P.W."/>
            <person name="Stergiopoulos I."/>
        </authorList>
    </citation>
    <scope>NUCLEOTIDE SEQUENCE [LARGE SCALE GENOMIC DNA]</scope>
    <source>
        <strain evidence="3 4">CBS 116634</strain>
    </source>
</reference>
<evidence type="ECO:0000256" key="1">
    <source>
        <dbReference type="SAM" id="MobiDB-lite"/>
    </source>
</evidence>
<keyword evidence="4" id="KW-1185">Reference proteome</keyword>
<comment type="caution">
    <text evidence="3">The sequence shown here is derived from an EMBL/GenBank/DDBJ whole genome shotgun (WGS) entry which is preliminary data.</text>
</comment>
<dbReference type="EMBL" id="LFZO01000124">
    <property type="protein sequence ID" value="KXT13242.1"/>
    <property type="molecule type" value="Genomic_DNA"/>
</dbReference>
<sequence>MLVAVAEEVIAAVVIVASHWLHRWRFPPRCLHIVVVVVVVVHVAGRAICTVVVGHSVLVISKALWHRRLLCGHVVSDARPQAGVFLVANARRLHFAFSASSSGKSRLGSTRSGPSRAEPSLTAAADETRVQVQWKGRASFNHTTVRVRDDSSYFPLSPARAPPATSDDLPTFRVAVAGCEHVVLDEQSVLRAGR</sequence>
<accession>A0A139IF97</accession>
<keyword evidence="2" id="KW-0472">Membrane</keyword>
<keyword evidence="2" id="KW-0812">Transmembrane</keyword>
<dbReference type="AlphaFoldDB" id="A0A139IF97"/>
<dbReference type="Proteomes" id="UP000073492">
    <property type="component" value="Unassembled WGS sequence"/>
</dbReference>
<feature type="transmembrane region" description="Helical" evidence="2">
    <location>
        <begin position="31"/>
        <end position="60"/>
    </location>
</feature>
<name>A0A139IF97_9PEZI</name>
<evidence type="ECO:0000313" key="3">
    <source>
        <dbReference type="EMBL" id="KXT13242.1"/>
    </source>
</evidence>